<dbReference type="eggNOG" id="KOG1470">
    <property type="taxonomic scope" value="Eukaryota"/>
</dbReference>
<name>W3WRM1_PESFW</name>
<dbReference type="InterPro" id="IPR036865">
    <property type="entry name" value="CRAL-TRIO_dom_sf"/>
</dbReference>
<dbReference type="Gene3D" id="3.40.525.10">
    <property type="entry name" value="CRAL-TRIO lipid binding domain"/>
    <property type="match status" value="1"/>
</dbReference>
<dbReference type="SUPFAM" id="SSF52087">
    <property type="entry name" value="CRAL/TRIO domain"/>
    <property type="match status" value="1"/>
</dbReference>
<dbReference type="InterPro" id="IPR036273">
    <property type="entry name" value="CRAL/TRIO_N_dom_sf"/>
</dbReference>
<dbReference type="CDD" id="cd00170">
    <property type="entry name" value="SEC14"/>
    <property type="match status" value="1"/>
</dbReference>
<dbReference type="EMBL" id="KI912118">
    <property type="protein sequence ID" value="ETS75777.1"/>
    <property type="molecule type" value="Genomic_DNA"/>
</dbReference>
<dbReference type="InterPro" id="IPR001251">
    <property type="entry name" value="CRAL-TRIO_dom"/>
</dbReference>
<dbReference type="OrthoDB" id="43460at2759"/>
<accession>W3WRM1</accession>
<protein>
    <recommendedName>
        <fullName evidence="1">CRAL-TRIO domain-containing protein</fullName>
    </recommendedName>
</protein>
<dbReference type="KEGG" id="pfy:PFICI_12721"/>
<evidence type="ECO:0000313" key="2">
    <source>
        <dbReference type="EMBL" id="ETS75777.1"/>
    </source>
</evidence>
<organism evidence="2 3">
    <name type="scientific">Pestalotiopsis fici (strain W106-1 / CGMCC3.15140)</name>
    <dbReference type="NCBI Taxonomy" id="1229662"/>
    <lineage>
        <taxon>Eukaryota</taxon>
        <taxon>Fungi</taxon>
        <taxon>Dikarya</taxon>
        <taxon>Ascomycota</taxon>
        <taxon>Pezizomycotina</taxon>
        <taxon>Sordariomycetes</taxon>
        <taxon>Xylariomycetidae</taxon>
        <taxon>Amphisphaeriales</taxon>
        <taxon>Sporocadaceae</taxon>
        <taxon>Pestalotiopsis</taxon>
    </lineage>
</organism>
<dbReference type="PROSITE" id="PS50191">
    <property type="entry name" value="CRAL_TRIO"/>
    <property type="match status" value="1"/>
</dbReference>
<dbReference type="SMART" id="SM01100">
    <property type="entry name" value="CRAL_TRIO_N"/>
    <property type="match status" value="1"/>
</dbReference>
<dbReference type="GeneID" id="19277734"/>
<sequence>MTSTPNSFDSLSSLDKTEKQKLQETWAHLLRLCDVSDAASSAPSFRLSNAFAQDTKTIEPTAFRRSLWNFILSEDPDALVLRFLRARKWDVERALAMLLSAVAWRDERRLDETVILTGESAALRADPTPDEAGFVSQYRSGKSYVRGTDYEHRPVYVIRVRLHDPNAQSAQAMEDYVLHNIESIRLLIKPPYDKCCLLFDLTGFGLKNMDFHVVKFLLSVFEARYPETLGVVLVHNAPFVFWGLWNIIKGLLDPVVASKINFTRRTGDLLKFIPEENLQTDYGGGDAWDYEYVEPEASEDERLKDIEKRDEIQKERDELIQAFEKETAQWASISTDDPSMSEKQSNRKDVADQIRQNYWKLDPYIRARTYHQRVGIVDKEGNVDFMAAKYTK</sequence>
<dbReference type="AlphaFoldDB" id="W3WRM1"/>
<dbReference type="SMART" id="SM00516">
    <property type="entry name" value="SEC14"/>
    <property type="match status" value="1"/>
</dbReference>
<feature type="domain" description="CRAL-TRIO" evidence="1">
    <location>
        <begin position="131"/>
        <end position="290"/>
    </location>
</feature>
<dbReference type="Pfam" id="PF03765">
    <property type="entry name" value="CRAL_TRIO_N"/>
    <property type="match status" value="1"/>
</dbReference>
<dbReference type="Pfam" id="PF00650">
    <property type="entry name" value="CRAL_TRIO"/>
    <property type="match status" value="1"/>
</dbReference>
<proteinExistence type="predicted"/>
<evidence type="ECO:0000259" key="1">
    <source>
        <dbReference type="PROSITE" id="PS50191"/>
    </source>
</evidence>
<evidence type="ECO:0000313" key="3">
    <source>
        <dbReference type="Proteomes" id="UP000030651"/>
    </source>
</evidence>
<dbReference type="InterPro" id="IPR052432">
    <property type="entry name" value="PITP/CRAL-TRIO"/>
</dbReference>
<keyword evidence="3" id="KW-1185">Reference proteome</keyword>
<dbReference type="PANTHER" id="PTHR46590:SF1">
    <property type="entry name" value="PHOSPHATIDYLINOSITOL TRANSFER PROTEIN CSR1"/>
    <property type="match status" value="1"/>
</dbReference>
<dbReference type="RefSeq" id="XP_007839493.1">
    <property type="nucleotide sequence ID" value="XM_007841302.1"/>
</dbReference>
<dbReference type="HOGENOM" id="CLU_016665_3_0_1"/>
<dbReference type="InterPro" id="IPR011074">
    <property type="entry name" value="CRAL/TRIO_N_dom"/>
</dbReference>
<gene>
    <name evidence="2" type="ORF">PFICI_12721</name>
</gene>
<dbReference type="Proteomes" id="UP000030651">
    <property type="component" value="Unassembled WGS sequence"/>
</dbReference>
<reference evidence="3" key="1">
    <citation type="journal article" date="2015" name="BMC Genomics">
        <title>Genomic and transcriptomic analysis of the endophytic fungus Pestalotiopsis fici reveals its lifestyle and high potential for synthesis of natural products.</title>
        <authorList>
            <person name="Wang X."/>
            <person name="Zhang X."/>
            <person name="Liu L."/>
            <person name="Xiang M."/>
            <person name="Wang W."/>
            <person name="Sun X."/>
            <person name="Che Y."/>
            <person name="Guo L."/>
            <person name="Liu G."/>
            <person name="Guo L."/>
            <person name="Wang C."/>
            <person name="Yin W.B."/>
            <person name="Stadler M."/>
            <person name="Zhang X."/>
            <person name="Liu X."/>
        </authorList>
    </citation>
    <scope>NUCLEOTIDE SEQUENCE [LARGE SCALE GENOMIC DNA]</scope>
    <source>
        <strain evidence="3">W106-1 / CGMCC3.15140</strain>
    </source>
</reference>
<dbReference type="SUPFAM" id="SSF46938">
    <property type="entry name" value="CRAL/TRIO N-terminal domain"/>
    <property type="match status" value="1"/>
</dbReference>
<dbReference type="OMA" id="FMAQYRS"/>
<dbReference type="InParanoid" id="W3WRM1"/>
<dbReference type="PANTHER" id="PTHR46590">
    <property type="entry name" value="PHOSPHATIDYLINOSITOL TRANSFER PROTEIN CSR1-RELATED"/>
    <property type="match status" value="1"/>
</dbReference>